<organism evidence="1 2">
    <name type="scientific">Pleurotus ostreatus (strain PC15)</name>
    <name type="common">Oyster mushroom</name>
    <dbReference type="NCBI Taxonomy" id="1137138"/>
    <lineage>
        <taxon>Eukaryota</taxon>
        <taxon>Fungi</taxon>
        <taxon>Dikarya</taxon>
        <taxon>Basidiomycota</taxon>
        <taxon>Agaricomycotina</taxon>
        <taxon>Agaricomycetes</taxon>
        <taxon>Agaricomycetidae</taxon>
        <taxon>Agaricales</taxon>
        <taxon>Pleurotineae</taxon>
        <taxon>Pleurotaceae</taxon>
        <taxon>Pleurotus</taxon>
    </lineage>
</organism>
<dbReference type="InterPro" id="IPR032675">
    <property type="entry name" value="LRR_dom_sf"/>
</dbReference>
<dbReference type="OrthoDB" id="2847287at2759"/>
<dbReference type="VEuPathDB" id="FungiDB:PLEOSDRAFT_1105120"/>
<dbReference type="EMBL" id="KL198008">
    <property type="protein sequence ID" value="KDQ28462.1"/>
    <property type="molecule type" value="Genomic_DNA"/>
</dbReference>
<evidence type="ECO:0000313" key="2">
    <source>
        <dbReference type="Proteomes" id="UP000027073"/>
    </source>
</evidence>
<gene>
    <name evidence="1" type="ORF">PLEOSDRAFT_1105120</name>
</gene>
<protein>
    <submittedName>
        <fullName evidence="1">Uncharacterized protein</fullName>
    </submittedName>
</protein>
<proteinExistence type="predicted"/>
<dbReference type="InParanoid" id="A0A067NWE4"/>
<dbReference type="SUPFAM" id="SSF52047">
    <property type="entry name" value="RNI-like"/>
    <property type="match status" value="1"/>
</dbReference>
<name>A0A067NWE4_PLEO1</name>
<sequence>MPSPLQVVTNRFQSLSRPSRNGEETRFTKVTRTVPVDIILEIAQRLTSLGALLDFGLISRSTYHILLPTLYAHVQLDSNDQCRATLSYLAREPDVAIFVKSLVVRPNHRIWDSNAHQEEQDEAWIADLVSLIAAQGKFRLLESFHWDGMEVPKDRLWLKLRTFCPRLRHIGCSVGQNPLQGESELFKFVNLAGFSLTSHTCNFRHHRSFHQVTPEETDLPNSLWTMLLENSPQLEHLVLNGRQDHLWRISRVSEGRWPAMRKLSLGCHAGGINNHQPFREFLSVHPLLRDITLTGLRFEPWDVSEETSLLDVPAVEVYTGFWPIHRSTISYPMYKSIKSVTAYHVMWIPSSWMMTTVFPTLKKKLPSLTSLSMSVEFRSRVGVTTLDFFRSLFSSCPSLTHLELLSSSHFDLEDFATALEDAPSLATFTLVKVPKLASEDMTRSAVRLLRHKPSLRSFTIAHVCPWRRSEEFLVKHKGIYEMIPGPAGIPSSIFVSETAHKRGQRQTRRYRLDLSDVATS</sequence>
<dbReference type="HOGENOM" id="CLU_024649_1_0_1"/>
<dbReference type="AlphaFoldDB" id="A0A067NWE4"/>
<accession>A0A067NWE4</accession>
<reference evidence="2" key="1">
    <citation type="journal article" date="2014" name="Proc. Natl. Acad. Sci. U.S.A.">
        <title>Extensive sampling of basidiomycete genomes demonstrates inadequacy of the white-rot/brown-rot paradigm for wood decay fungi.</title>
        <authorList>
            <person name="Riley R."/>
            <person name="Salamov A.A."/>
            <person name="Brown D.W."/>
            <person name="Nagy L.G."/>
            <person name="Floudas D."/>
            <person name="Held B.W."/>
            <person name="Levasseur A."/>
            <person name="Lombard V."/>
            <person name="Morin E."/>
            <person name="Otillar R."/>
            <person name="Lindquist E.A."/>
            <person name="Sun H."/>
            <person name="LaButti K.M."/>
            <person name="Schmutz J."/>
            <person name="Jabbour D."/>
            <person name="Luo H."/>
            <person name="Baker S.E."/>
            <person name="Pisabarro A.G."/>
            <person name="Walton J.D."/>
            <person name="Blanchette R.A."/>
            <person name="Henrissat B."/>
            <person name="Martin F."/>
            <person name="Cullen D."/>
            <person name="Hibbett D.S."/>
            <person name="Grigoriev I.V."/>
        </authorList>
    </citation>
    <scope>NUCLEOTIDE SEQUENCE [LARGE SCALE GENOMIC DNA]</scope>
    <source>
        <strain evidence="2">PC15</strain>
    </source>
</reference>
<dbReference type="Gene3D" id="3.80.10.10">
    <property type="entry name" value="Ribonuclease Inhibitor"/>
    <property type="match status" value="1"/>
</dbReference>
<evidence type="ECO:0000313" key="1">
    <source>
        <dbReference type="EMBL" id="KDQ28462.1"/>
    </source>
</evidence>
<dbReference type="Proteomes" id="UP000027073">
    <property type="component" value="Unassembled WGS sequence"/>
</dbReference>